<reference evidence="2" key="1">
    <citation type="submission" date="2022-10" db="EMBL/GenBank/DDBJ databases">
        <title>The complete genomes of actinobacterial strains from the NBC collection.</title>
        <authorList>
            <person name="Joergensen T.S."/>
            <person name="Alvarez Arevalo M."/>
            <person name="Sterndorff E.B."/>
            <person name="Faurdal D."/>
            <person name="Vuksanovic O."/>
            <person name="Mourched A.-S."/>
            <person name="Charusanti P."/>
            <person name="Shaw S."/>
            <person name="Blin K."/>
            <person name="Weber T."/>
        </authorList>
    </citation>
    <scope>NUCLEOTIDE SEQUENCE</scope>
    <source>
        <strain evidence="2">NBC_01436</strain>
    </source>
</reference>
<feature type="region of interest" description="Disordered" evidence="1">
    <location>
        <begin position="1"/>
        <end position="37"/>
    </location>
</feature>
<proteinExistence type="predicted"/>
<name>A0ABZ1ZUS7_STRAQ</name>
<dbReference type="EMBL" id="CP109491">
    <property type="protein sequence ID" value="WUX41558.1"/>
    <property type="molecule type" value="Genomic_DNA"/>
</dbReference>
<organism evidence="2 3">
    <name type="scientific">Streptomyces anulatus</name>
    <name type="common">Streptomyces chrysomallus</name>
    <dbReference type="NCBI Taxonomy" id="1892"/>
    <lineage>
        <taxon>Bacteria</taxon>
        <taxon>Bacillati</taxon>
        <taxon>Actinomycetota</taxon>
        <taxon>Actinomycetes</taxon>
        <taxon>Kitasatosporales</taxon>
        <taxon>Streptomycetaceae</taxon>
        <taxon>Streptomyces</taxon>
    </lineage>
</organism>
<dbReference type="RefSeq" id="WP_329359411.1">
    <property type="nucleotide sequence ID" value="NZ_CP109490.1"/>
</dbReference>
<evidence type="ECO:0000256" key="1">
    <source>
        <dbReference type="SAM" id="MobiDB-lite"/>
    </source>
</evidence>
<keyword evidence="3" id="KW-1185">Reference proteome</keyword>
<sequence length="182" mass="18660">MPRPGDGSPASPVEPLSRSVPSAVGHPRARRGFTGDASWGGCTMVAGRWFEGPGEAMVPTAFLAATGTRTGDTVTLNGLAEPVPVRVVGEVLDPRKEGNQVFTDASHLTSAHPDPTDTSHHIAVEPGNDVAGYIEALNIIAVHGVAELLLPALGGPLIAVLGALLPAGWAARARTATALRTE</sequence>
<gene>
    <name evidence="2" type="ORF">OG367_37375</name>
</gene>
<accession>A0ABZ1ZUS7</accession>
<evidence type="ECO:0000313" key="2">
    <source>
        <dbReference type="EMBL" id="WUX41558.1"/>
    </source>
</evidence>
<evidence type="ECO:0000313" key="3">
    <source>
        <dbReference type="Proteomes" id="UP001431926"/>
    </source>
</evidence>
<dbReference type="Proteomes" id="UP001431926">
    <property type="component" value="Chromosome"/>
</dbReference>
<protein>
    <submittedName>
        <fullName evidence="2">Uncharacterized protein</fullName>
    </submittedName>
</protein>